<comment type="caution">
    <text evidence="3">The sequence shown here is derived from an EMBL/GenBank/DDBJ whole genome shotgun (WGS) entry which is preliminary data.</text>
</comment>
<sequence>MAIIKAAQSGASLKRIITYVTQSKKTDEHLMAGIDCDPQNAYDDMLLTKELFHKTNGRQYKHFIYSFPPGEAVTPEQVLENAQRLVTETPALQGYQALIAVHQDRQHLHAHIVVNSVHTETGYKLQWSKQDLADLKERCNTLSQAQGLSVPEKGPDITAWTMPKQQALSKALAGQYQSYYLEMADAISACQSQSVSRADFVRLMDEKGIQVYWTDKRKHITFVDAEGHKVRDSNFEKTLKIPCSKDSLEAHFAENAKNVQTLKKLQEESAKTEKTSFWKSLTQSITQTVSSWRKHHQEATTKEALQIAAQTSIMTEKEVSPNEIPVTVHTSGRISPSTPDCGTPDQDRKASRRDSALEERERKASSGEKRPESRHANHQRKHYLSSTRNNAKKSRDQGMER</sequence>
<proteinExistence type="predicted"/>
<accession>A0A848EX93</accession>
<evidence type="ECO:0000313" key="3">
    <source>
        <dbReference type="EMBL" id="NMK40064.1"/>
    </source>
</evidence>
<evidence type="ECO:0000259" key="2">
    <source>
        <dbReference type="Pfam" id="PF03432"/>
    </source>
</evidence>
<evidence type="ECO:0000256" key="1">
    <source>
        <dbReference type="SAM" id="MobiDB-lite"/>
    </source>
</evidence>
<feature type="region of interest" description="Disordered" evidence="1">
    <location>
        <begin position="312"/>
        <end position="401"/>
    </location>
</feature>
<gene>
    <name evidence="3" type="ORF">HG933_11955</name>
</gene>
<dbReference type="EMBL" id="JABBJH010000035">
    <property type="protein sequence ID" value="NMK40064.1"/>
    <property type="molecule type" value="Genomic_DNA"/>
</dbReference>
<evidence type="ECO:0000313" key="4">
    <source>
        <dbReference type="Proteomes" id="UP000536773"/>
    </source>
</evidence>
<dbReference type="Pfam" id="PF03432">
    <property type="entry name" value="Relaxase"/>
    <property type="match status" value="1"/>
</dbReference>
<dbReference type="RefSeq" id="WP_169014071.1">
    <property type="nucleotide sequence ID" value="NZ_JABBJH010000035.1"/>
</dbReference>
<dbReference type="Proteomes" id="UP000536773">
    <property type="component" value="Unassembled WGS sequence"/>
</dbReference>
<feature type="compositionally biased region" description="Polar residues" evidence="1">
    <location>
        <begin position="328"/>
        <end position="340"/>
    </location>
</feature>
<dbReference type="AlphaFoldDB" id="A0A848EX93"/>
<reference evidence="3 4" key="1">
    <citation type="submission" date="2020-04" db="EMBL/GenBank/DDBJ databases">
        <authorList>
            <person name="Hitch T.C.A."/>
            <person name="Wylensek D."/>
            <person name="Clavel T."/>
        </authorList>
    </citation>
    <scope>NUCLEOTIDE SEQUENCE [LARGE SCALE GENOMIC DNA]</scope>
    <source>
        <strain evidence="3 4">WCA-386-APC-2A</strain>
    </source>
</reference>
<protein>
    <submittedName>
        <fullName evidence="3">Relaxase/mobilization nuclease domain-containing protein</fullName>
    </submittedName>
</protein>
<feature type="compositionally biased region" description="Basic and acidic residues" evidence="1">
    <location>
        <begin position="345"/>
        <end position="375"/>
    </location>
</feature>
<organism evidence="3 4">
    <name type="scientific">Megasphaera elsdenii</name>
    <dbReference type="NCBI Taxonomy" id="907"/>
    <lineage>
        <taxon>Bacteria</taxon>
        <taxon>Bacillati</taxon>
        <taxon>Bacillota</taxon>
        <taxon>Negativicutes</taxon>
        <taxon>Veillonellales</taxon>
        <taxon>Veillonellaceae</taxon>
        <taxon>Megasphaera</taxon>
    </lineage>
</organism>
<dbReference type="InterPro" id="IPR005094">
    <property type="entry name" value="Endonuclease_MobA/VirD2"/>
</dbReference>
<name>A0A848EX93_MEGEL</name>
<feature type="domain" description="MobA/VirD2-like nuclease" evidence="2">
    <location>
        <begin position="19"/>
        <end position="148"/>
    </location>
</feature>